<gene>
    <name evidence="1" type="ORF">GCM10009827_032500</name>
</gene>
<protein>
    <submittedName>
        <fullName evidence="1">Uncharacterized protein</fullName>
    </submittedName>
</protein>
<comment type="caution">
    <text evidence="1">The sequence shown here is derived from an EMBL/GenBank/DDBJ whole genome shotgun (WGS) entry which is preliminary data.</text>
</comment>
<proteinExistence type="predicted"/>
<dbReference type="Proteomes" id="UP001501470">
    <property type="component" value="Unassembled WGS sequence"/>
</dbReference>
<organism evidence="1 2">
    <name type="scientific">Dactylosporangium maewongense</name>
    <dbReference type="NCBI Taxonomy" id="634393"/>
    <lineage>
        <taxon>Bacteria</taxon>
        <taxon>Bacillati</taxon>
        <taxon>Actinomycetota</taxon>
        <taxon>Actinomycetes</taxon>
        <taxon>Micromonosporales</taxon>
        <taxon>Micromonosporaceae</taxon>
        <taxon>Dactylosporangium</taxon>
    </lineage>
</organism>
<sequence>MDEDLSELLPRGLHRVEDAAGVHVTGVRDGFRVDIRHTGGAMVTRVAAAVPELQALGNAAGTLVPDAGAPPTAVAALCRAGSSWRDVRVSGGPGGLVAVRRSELSEYAHDLRLLETLATALGGTPA</sequence>
<dbReference type="RefSeq" id="WP_344502731.1">
    <property type="nucleotide sequence ID" value="NZ_BAAAQD010000005.1"/>
</dbReference>
<evidence type="ECO:0000313" key="1">
    <source>
        <dbReference type="EMBL" id="GAA1515195.1"/>
    </source>
</evidence>
<dbReference type="EMBL" id="BAAAQD010000005">
    <property type="protein sequence ID" value="GAA1515195.1"/>
    <property type="molecule type" value="Genomic_DNA"/>
</dbReference>
<evidence type="ECO:0000313" key="2">
    <source>
        <dbReference type="Proteomes" id="UP001501470"/>
    </source>
</evidence>
<name>A0ABN2ABE5_9ACTN</name>
<accession>A0ABN2ABE5</accession>
<reference evidence="1 2" key="1">
    <citation type="journal article" date="2019" name="Int. J. Syst. Evol. Microbiol.">
        <title>The Global Catalogue of Microorganisms (GCM) 10K type strain sequencing project: providing services to taxonomists for standard genome sequencing and annotation.</title>
        <authorList>
            <consortium name="The Broad Institute Genomics Platform"/>
            <consortium name="The Broad Institute Genome Sequencing Center for Infectious Disease"/>
            <person name="Wu L."/>
            <person name="Ma J."/>
        </authorList>
    </citation>
    <scope>NUCLEOTIDE SEQUENCE [LARGE SCALE GENOMIC DNA]</scope>
    <source>
        <strain evidence="1 2">JCM 15933</strain>
    </source>
</reference>
<keyword evidence="2" id="KW-1185">Reference proteome</keyword>